<dbReference type="Proteomes" id="UP000823629">
    <property type="component" value="Unassembled WGS sequence"/>
</dbReference>
<comment type="similarity">
    <text evidence="1">Belongs to the iron-containing alcohol dehydrogenase family.</text>
</comment>
<dbReference type="Pfam" id="PF00465">
    <property type="entry name" value="Fe-ADH"/>
    <property type="match status" value="1"/>
</dbReference>
<feature type="domain" description="Fe-containing alcohol dehydrogenase-like C-terminal" evidence="6">
    <location>
        <begin position="205"/>
        <end position="394"/>
    </location>
</feature>
<keyword evidence="4" id="KW-1133">Transmembrane helix</keyword>
<sequence length="397" mass="44023">MNVFYKAYCRIFQKCLYVGCFFLDFSEPKLISDNEGIKKIPEILKDKKILIVTDETLYSLGLIKPLEEELNREKRTYKVFKNVVPNPTIENVEEGLKVYKENGLDAIVAIGGGSVMDCAKTIGARATNPKKSVSKMKGLLKLRHKLPPLIAVPTTAGTGSETTLAAVISDPKNKDKYAIEDPKLIPDYAFLDPNLLVGLPYKVTSTTGMDALCHAVEAYIGSSNTSKTKDRAEKAVKLIFENLEKSCQEPKNLTYRTNMQLAAYYAGIAFTRAYVGYVHSLSHAVSAFYNTPHGLAIAICMPYVLKAYGKKAYKKLAKLADIVGIKGDSIQDKANKFIQAIEELNSKLNIPSSFEGIIKKEDIPTLAQHAAKEGNPLYPVPKIMSAKELEKIYYEMI</sequence>
<evidence type="ECO:0000256" key="3">
    <source>
        <dbReference type="ARBA" id="ARBA00023027"/>
    </source>
</evidence>
<dbReference type="GO" id="GO:0004022">
    <property type="term" value="F:alcohol dehydrogenase (NAD+) activity"/>
    <property type="evidence" value="ECO:0007669"/>
    <property type="project" value="TreeGrafter"/>
</dbReference>
<dbReference type="InterPro" id="IPR039697">
    <property type="entry name" value="Alcohol_dehydrogenase_Fe"/>
</dbReference>
<dbReference type="FunFam" id="1.20.1090.10:FF:000001">
    <property type="entry name" value="Aldehyde-alcohol dehydrogenase"/>
    <property type="match status" value="1"/>
</dbReference>
<comment type="caution">
    <text evidence="7">The sequence shown here is derived from an EMBL/GenBank/DDBJ whole genome shotgun (WGS) entry which is preliminary data.</text>
</comment>
<dbReference type="EMBL" id="JADING010000066">
    <property type="protein sequence ID" value="MBO8414306.1"/>
    <property type="molecule type" value="Genomic_DNA"/>
</dbReference>
<reference evidence="7" key="2">
    <citation type="journal article" date="2021" name="PeerJ">
        <title>Extensive microbial diversity within the chicken gut microbiome revealed by metagenomics and culture.</title>
        <authorList>
            <person name="Gilroy R."/>
            <person name="Ravi A."/>
            <person name="Getino M."/>
            <person name="Pursley I."/>
            <person name="Horton D.L."/>
            <person name="Alikhan N.F."/>
            <person name="Baker D."/>
            <person name="Gharbi K."/>
            <person name="Hall N."/>
            <person name="Watson M."/>
            <person name="Adriaenssens E.M."/>
            <person name="Foster-Nyarko E."/>
            <person name="Jarju S."/>
            <person name="Secka A."/>
            <person name="Antonio M."/>
            <person name="Oren A."/>
            <person name="Chaudhuri R.R."/>
            <person name="La Ragione R."/>
            <person name="Hildebrand F."/>
            <person name="Pallen M.J."/>
        </authorList>
    </citation>
    <scope>NUCLEOTIDE SEQUENCE</scope>
    <source>
        <strain evidence="7">1748</strain>
    </source>
</reference>
<feature type="transmembrane region" description="Helical" evidence="4">
    <location>
        <begin position="261"/>
        <end position="281"/>
    </location>
</feature>
<evidence type="ECO:0000313" key="7">
    <source>
        <dbReference type="EMBL" id="MBO8414306.1"/>
    </source>
</evidence>
<dbReference type="PANTHER" id="PTHR11496:SF102">
    <property type="entry name" value="ALCOHOL DEHYDROGENASE 4"/>
    <property type="match status" value="1"/>
</dbReference>
<keyword evidence="3" id="KW-0520">NAD</keyword>
<dbReference type="CDD" id="cd08189">
    <property type="entry name" value="Fe-ADH-like"/>
    <property type="match status" value="1"/>
</dbReference>
<dbReference type="InterPro" id="IPR056798">
    <property type="entry name" value="ADH_Fe_C"/>
</dbReference>
<keyword evidence="4" id="KW-0812">Transmembrane</keyword>
<name>A0A9D9GRL6_9BACL</name>
<feature type="transmembrane region" description="Helical" evidence="4">
    <location>
        <begin position="287"/>
        <end position="305"/>
    </location>
</feature>
<dbReference type="FunFam" id="3.40.50.1970:FF:000003">
    <property type="entry name" value="Alcohol dehydrogenase, iron-containing"/>
    <property type="match status" value="1"/>
</dbReference>
<evidence type="ECO:0000256" key="1">
    <source>
        <dbReference type="ARBA" id="ARBA00007358"/>
    </source>
</evidence>
<reference evidence="7" key="1">
    <citation type="submission" date="2020-10" db="EMBL/GenBank/DDBJ databases">
        <authorList>
            <person name="Gilroy R."/>
        </authorList>
    </citation>
    <scope>NUCLEOTIDE SEQUENCE</scope>
    <source>
        <strain evidence="7">1748</strain>
    </source>
</reference>
<dbReference type="Gene3D" id="3.40.50.1970">
    <property type="match status" value="1"/>
</dbReference>
<keyword evidence="4" id="KW-0472">Membrane</keyword>
<dbReference type="AlphaFoldDB" id="A0A9D9GRL6"/>
<dbReference type="PANTHER" id="PTHR11496">
    <property type="entry name" value="ALCOHOL DEHYDROGENASE"/>
    <property type="match status" value="1"/>
</dbReference>
<evidence type="ECO:0000259" key="6">
    <source>
        <dbReference type="Pfam" id="PF25137"/>
    </source>
</evidence>
<keyword evidence="2" id="KW-0560">Oxidoreductase</keyword>
<evidence type="ECO:0000256" key="2">
    <source>
        <dbReference type="ARBA" id="ARBA00023002"/>
    </source>
</evidence>
<dbReference type="GO" id="GO:0046872">
    <property type="term" value="F:metal ion binding"/>
    <property type="evidence" value="ECO:0007669"/>
    <property type="project" value="InterPro"/>
</dbReference>
<proteinExistence type="inferred from homology"/>
<dbReference type="PROSITE" id="PS00060">
    <property type="entry name" value="ADH_IRON_2"/>
    <property type="match status" value="1"/>
</dbReference>
<dbReference type="InterPro" id="IPR001670">
    <property type="entry name" value="ADH_Fe/GldA"/>
</dbReference>
<evidence type="ECO:0000259" key="5">
    <source>
        <dbReference type="Pfam" id="PF00465"/>
    </source>
</evidence>
<evidence type="ECO:0000313" key="8">
    <source>
        <dbReference type="Proteomes" id="UP000823629"/>
    </source>
</evidence>
<accession>A0A9D9GRL6</accession>
<evidence type="ECO:0000256" key="4">
    <source>
        <dbReference type="SAM" id="Phobius"/>
    </source>
</evidence>
<organism evidence="7 8">
    <name type="scientific">Candidatus Scatoplasma merdavium</name>
    <dbReference type="NCBI Taxonomy" id="2840932"/>
    <lineage>
        <taxon>Bacteria</taxon>
        <taxon>Bacillati</taxon>
        <taxon>Bacillota</taxon>
        <taxon>Bacilli</taxon>
        <taxon>Bacillales</taxon>
        <taxon>Candidatus Scatoplasma</taxon>
    </lineage>
</organism>
<dbReference type="SUPFAM" id="SSF56796">
    <property type="entry name" value="Dehydroquinate synthase-like"/>
    <property type="match status" value="1"/>
</dbReference>
<protein>
    <submittedName>
        <fullName evidence="7">Iron-containing alcohol dehydrogenase</fullName>
    </submittedName>
</protein>
<dbReference type="Gene3D" id="1.20.1090.10">
    <property type="entry name" value="Dehydroquinate synthase-like - alpha domain"/>
    <property type="match status" value="1"/>
</dbReference>
<gene>
    <name evidence="7" type="ORF">IAC78_02370</name>
</gene>
<dbReference type="InterPro" id="IPR018211">
    <property type="entry name" value="ADH_Fe_CS"/>
</dbReference>
<feature type="domain" description="Alcohol dehydrogenase iron-type/glycerol dehydrogenase GldA" evidence="5">
    <location>
        <begin position="29"/>
        <end position="193"/>
    </location>
</feature>
<dbReference type="Pfam" id="PF25137">
    <property type="entry name" value="ADH_Fe_C"/>
    <property type="match status" value="1"/>
</dbReference>